<dbReference type="InterPro" id="IPR011257">
    <property type="entry name" value="DNA_glycosylase"/>
</dbReference>
<sequence>MSDSELEVLRDNPNIIRNKLKIYSARKNAQVFLQIQKEYGSFSDFLWGFVNLKPIKNSWKYSSDVPTATPISEKISKDLKRKGMKFVGPTIIYAYMQATGLVNDHLVDCWRHLS</sequence>
<protein>
    <recommendedName>
        <fullName evidence="4">DNA-3-methyladenine glycosylase I</fullName>
    </recommendedName>
</protein>
<feature type="binding site" evidence="1">
    <location>
        <position position="109"/>
    </location>
    <ligand>
        <name>Zn(2+)</name>
        <dbReference type="ChEBI" id="CHEBI:29105"/>
    </ligand>
</feature>
<comment type="caution">
    <text evidence="2">The sequence shown here is derived from an EMBL/GenBank/DDBJ whole genome shotgun (WGS) entry which is preliminary data.</text>
</comment>
<dbReference type="Proteomes" id="UP000023806">
    <property type="component" value="Unassembled WGS sequence"/>
</dbReference>
<dbReference type="InterPro" id="IPR005019">
    <property type="entry name" value="Adenine_glyco"/>
</dbReference>
<evidence type="ECO:0008006" key="4">
    <source>
        <dbReference type="Google" id="ProtNLM"/>
    </source>
</evidence>
<reference evidence="2 3" key="1">
    <citation type="submission" date="2014-03" db="EMBL/GenBank/DDBJ databases">
        <title>The Genome Sequence of Francisella tularensis subsp. tularensis str. SCHU S4 substr. FSC043.</title>
        <authorList>
            <consortium name="The Broad Institute Genomics Platform"/>
            <consortium name="The Broad Institute Genome Sequencing Center for Infectious Disease"/>
            <person name="Chapman S.B."/>
            <person name="Guina T."/>
            <person name="Gelhaus C."/>
            <person name="Comer J."/>
            <person name="Sellati T."/>
            <person name="Sjostedt A."/>
            <person name="Young S.K."/>
            <person name="Zeng Q."/>
            <person name="Gargeya S."/>
            <person name="Abouelleil A."/>
            <person name="Alvarado L."/>
            <person name="Chapman S.B."/>
            <person name="Gainer-Dewar J."/>
            <person name="Goldberg J."/>
            <person name="Griggs A."/>
            <person name="Gujja S."/>
            <person name="Hansen M."/>
            <person name="Howarth C."/>
            <person name="Imamovic A."/>
            <person name="Larimer J."/>
            <person name="Murphy C."/>
            <person name="Naylor J."/>
            <person name="Pearson M."/>
            <person name="Poon T.W."/>
            <person name="Priest M."/>
            <person name="Roberts A."/>
            <person name="Saif S."/>
            <person name="Shea T."/>
            <person name="Sykes S."/>
            <person name="Wortman J."/>
            <person name="Nusbaum C."/>
            <person name="Birren B."/>
        </authorList>
    </citation>
    <scope>NUCLEOTIDE SEQUENCE [LARGE SCALE GENOMIC DNA]</scope>
    <source>
        <strain evidence="2 3">Schu S4</strain>
    </source>
</reference>
<keyword evidence="1" id="KW-0479">Metal-binding</keyword>
<dbReference type="Pfam" id="PF03352">
    <property type="entry name" value="Adenine_glyco"/>
    <property type="match status" value="1"/>
</dbReference>
<dbReference type="EMBL" id="JIDS01000002">
    <property type="protein sequence ID" value="EZK38170.1"/>
    <property type="molecule type" value="Genomic_DNA"/>
</dbReference>
<evidence type="ECO:0000256" key="1">
    <source>
        <dbReference type="PIRSR" id="PIRSR605019-1"/>
    </source>
</evidence>
<organism evidence="2 3">
    <name type="scientific">Francisella tularensis subsp. tularensis str. SCHU S4 substr. FSC237</name>
    <dbReference type="NCBI Taxonomy" id="1341660"/>
    <lineage>
        <taxon>Bacteria</taxon>
        <taxon>Pseudomonadati</taxon>
        <taxon>Pseudomonadota</taxon>
        <taxon>Gammaproteobacteria</taxon>
        <taxon>Thiotrichales</taxon>
        <taxon>Francisellaceae</taxon>
        <taxon>Francisella</taxon>
    </lineage>
</organism>
<dbReference type="PANTHER" id="PTHR30037">
    <property type="entry name" value="DNA-3-METHYLADENINE GLYCOSYLASE 1"/>
    <property type="match status" value="1"/>
</dbReference>
<dbReference type="InterPro" id="IPR052891">
    <property type="entry name" value="DNA-3mA_glycosylase"/>
</dbReference>
<accession>A0AAD3AT11</accession>
<dbReference type="GO" id="GO:0046872">
    <property type="term" value="F:metal ion binding"/>
    <property type="evidence" value="ECO:0007669"/>
    <property type="project" value="UniProtKB-KW"/>
</dbReference>
<dbReference type="GO" id="GO:0008725">
    <property type="term" value="F:DNA-3-methyladenine glycosylase activity"/>
    <property type="evidence" value="ECO:0007669"/>
    <property type="project" value="InterPro"/>
</dbReference>
<keyword evidence="1" id="KW-0862">Zinc</keyword>
<dbReference type="Gene3D" id="1.10.340.30">
    <property type="entry name" value="Hypothetical protein, domain 2"/>
    <property type="match status" value="1"/>
</dbReference>
<dbReference type="SUPFAM" id="SSF48150">
    <property type="entry name" value="DNA-glycosylase"/>
    <property type="match status" value="1"/>
</dbReference>
<feature type="binding site" evidence="1">
    <location>
        <position position="105"/>
    </location>
    <ligand>
        <name>Zn(2+)</name>
        <dbReference type="ChEBI" id="CHEBI:29105"/>
    </ligand>
</feature>
<evidence type="ECO:0000313" key="2">
    <source>
        <dbReference type="EMBL" id="EZK38170.1"/>
    </source>
</evidence>
<name>A0AAD3AT11_FRATT</name>
<dbReference type="AlphaFoldDB" id="A0AAD3AT11"/>
<dbReference type="PANTHER" id="PTHR30037:SF4">
    <property type="entry name" value="DNA-3-METHYLADENINE GLYCOSYLASE I"/>
    <property type="match status" value="1"/>
</dbReference>
<evidence type="ECO:0000313" key="3">
    <source>
        <dbReference type="Proteomes" id="UP000023806"/>
    </source>
</evidence>
<proteinExistence type="predicted"/>
<gene>
    <name evidence="2" type="ORF">P250_02929</name>
</gene>
<dbReference type="GO" id="GO:0006284">
    <property type="term" value="P:base-excision repair"/>
    <property type="evidence" value="ECO:0007669"/>
    <property type="project" value="InterPro"/>
</dbReference>